<reference evidence="4" key="1">
    <citation type="journal article" date="2019" name="Int. J. Syst. Evol. Microbiol.">
        <title>The Global Catalogue of Microorganisms (GCM) 10K type strain sequencing project: providing services to taxonomists for standard genome sequencing and annotation.</title>
        <authorList>
            <consortium name="The Broad Institute Genomics Platform"/>
            <consortium name="The Broad Institute Genome Sequencing Center for Infectious Disease"/>
            <person name="Wu L."/>
            <person name="Ma J."/>
        </authorList>
    </citation>
    <scope>NUCLEOTIDE SEQUENCE [LARGE SCALE GENOMIC DNA]</scope>
    <source>
        <strain evidence="4">CGMCC 4.7093</strain>
    </source>
</reference>
<feature type="region of interest" description="Disordered" evidence="1">
    <location>
        <begin position="1"/>
        <end position="26"/>
    </location>
</feature>
<dbReference type="RefSeq" id="WP_378035048.1">
    <property type="nucleotide sequence ID" value="NZ_JBHSIV010000004.1"/>
</dbReference>
<evidence type="ECO:0000256" key="2">
    <source>
        <dbReference type="SAM" id="Phobius"/>
    </source>
</evidence>
<evidence type="ECO:0008006" key="5">
    <source>
        <dbReference type="Google" id="ProtNLM"/>
    </source>
</evidence>
<keyword evidence="4" id="KW-1185">Reference proteome</keyword>
<evidence type="ECO:0000313" key="3">
    <source>
        <dbReference type="EMBL" id="MFC5061698.1"/>
    </source>
</evidence>
<proteinExistence type="predicted"/>
<dbReference type="EMBL" id="JBHSIV010000004">
    <property type="protein sequence ID" value="MFC5061698.1"/>
    <property type="molecule type" value="Genomic_DNA"/>
</dbReference>
<name>A0ABV9YJX8_9PSEU</name>
<accession>A0ABV9YJX8</accession>
<keyword evidence="2" id="KW-1133">Transmembrane helix</keyword>
<keyword evidence="2" id="KW-0472">Membrane</keyword>
<sequence>MTRSPFGELPRDVDDDTGDAHWPGTQTWGGRGRVSIVVVLGVLAAVLVVVLALTFLSDDDPVAGTAAVGPAPVPTDVGLQPTTSMTAGGVRYEVGIGSFAPSTRGVTSANSHLLAASIVVRNPGPAAAPNPLSPRTQVFQLGVRPLAVAATSGAICQNTSPAAPPGQYRGLGDECVVFARATTTGGAAQPTIAPGGEARGTLLSLPVPDAVTDTDPSVWVAVAPGAWERLAR</sequence>
<evidence type="ECO:0000313" key="4">
    <source>
        <dbReference type="Proteomes" id="UP001595947"/>
    </source>
</evidence>
<keyword evidence="2" id="KW-0812">Transmembrane</keyword>
<dbReference type="Proteomes" id="UP001595947">
    <property type="component" value="Unassembled WGS sequence"/>
</dbReference>
<comment type="caution">
    <text evidence="3">The sequence shown here is derived from an EMBL/GenBank/DDBJ whole genome shotgun (WGS) entry which is preliminary data.</text>
</comment>
<feature type="transmembrane region" description="Helical" evidence="2">
    <location>
        <begin position="34"/>
        <end position="56"/>
    </location>
</feature>
<evidence type="ECO:0000256" key="1">
    <source>
        <dbReference type="SAM" id="MobiDB-lite"/>
    </source>
</evidence>
<organism evidence="3 4">
    <name type="scientific">Actinomycetospora atypica</name>
    <dbReference type="NCBI Taxonomy" id="1290095"/>
    <lineage>
        <taxon>Bacteria</taxon>
        <taxon>Bacillati</taxon>
        <taxon>Actinomycetota</taxon>
        <taxon>Actinomycetes</taxon>
        <taxon>Pseudonocardiales</taxon>
        <taxon>Pseudonocardiaceae</taxon>
        <taxon>Actinomycetospora</taxon>
    </lineage>
</organism>
<protein>
    <recommendedName>
        <fullName evidence="5">DUF4352 domain-containing protein</fullName>
    </recommendedName>
</protein>
<gene>
    <name evidence="3" type="ORF">ACFPBZ_05745</name>
</gene>